<dbReference type="AlphaFoldDB" id="A0A842HBZ6"/>
<dbReference type="CDD" id="cd01171">
    <property type="entry name" value="YXKO-related"/>
    <property type="match status" value="1"/>
</dbReference>
<feature type="binding site" evidence="17">
    <location>
        <position position="388"/>
    </location>
    <ligand>
        <name>(6S)-NADPHX</name>
        <dbReference type="ChEBI" id="CHEBI:64076"/>
    </ligand>
</feature>
<feature type="binding site" evidence="17">
    <location>
        <position position="336"/>
    </location>
    <ligand>
        <name>(6S)-NADPHX</name>
        <dbReference type="ChEBI" id="CHEBI:64076"/>
    </ligand>
</feature>
<dbReference type="GO" id="GO:0110051">
    <property type="term" value="P:metabolite repair"/>
    <property type="evidence" value="ECO:0007669"/>
    <property type="project" value="TreeGrafter"/>
</dbReference>
<protein>
    <recommendedName>
        <fullName evidence="17">ADP-dependent (S)-NAD(P)H-hydrate dehydratase</fullName>
        <ecNumber evidence="17">4.2.1.136</ecNumber>
    </recommendedName>
    <alternativeName>
        <fullName evidence="17">ADP-dependent NAD(P)HX dehydratase</fullName>
    </alternativeName>
</protein>
<evidence type="ECO:0000256" key="7">
    <source>
        <dbReference type="ARBA" id="ARBA00022840"/>
    </source>
</evidence>
<evidence type="ECO:0000256" key="3">
    <source>
        <dbReference type="ARBA" id="ARBA00006001"/>
    </source>
</evidence>
<dbReference type="PANTHER" id="PTHR12592">
    <property type="entry name" value="ATP-DEPENDENT (S)-NAD(P)H-HYDRATE DEHYDRATASE FAMILY MEMBER"/>
    <property type="match status" value="1"/>
</dbReference>
<comment type="cofactor">
    <cofactor evidence="18">
        <name>K(+)</name>
        <dbReference type="ChEBI" id="CHEBI:29103"/>
    </cofactor>
    <text evidence="18">Binds 1 potassium ion per subunit.</text>
</comment>
<evidence type="ECO:0000256" key="2">
    <source>
        <dbReference type="ARBA" id="ARBA00000909"/>
    </source>
</evidence>
<dbReference type="RefSeq" id="WP_185674131.1">
    <property type="nucleotide sequence ID" value="NZ_JACHVB010000012.1"/>
</dbReference>
<keyword evidence="8 17" id="KW-0521">NADP</keyword>
<dbReference type="SUPFAM" id="SSF53613">
    <property type="entry name" value="Ribokinase-like"/>
    <property type="match status" value="1"/>
</dbReference>
<dbReference type="InterPro" id="IPR030677">
    <property type="entry name" value="Nnr"/>
</dbReference>
<dbReference type="InterPro" id="IPR036652">
    <property type="entry name" value="YjeF_N_dom_sf"/>
</dbReference>
<proteinExistence type="inferred from homology"/>
<evidence type="ECO:0000256" key="11">
    <source>
        <dbReference type="ARBA" id="ARBA00023235"/>
    </source>
</evidence>
<dbReference type="GO" id="GO:0052855">
    <property type="term" value="F:ADP-dependent NAD(P)H-hydrate dehydratase activity"/>
    <property type="evidence" value="ECO:0007669"/>
    <property type="project" value="UniProtKB-UniRule"/>
</dbReference>
<dbReference type="EC" id="4.2.1.136" evidence="17"/>
<dbReference type="Proteomes" id="UP000546464">
    <property type="component" value="Unassembled WGS sequence"/>
</dbReference>
<dbReference type="GO" id="GO:0052856">
    <property type="term" value="F:NAD(P)HX epimerase activity"/>
    <property type="evidence" value="ECO:0007669"/>
    <property type="project" value="UniProtKB-EC"/>
</dbReference>
<comment type="caution">
    <text evidence="21">The sequence shown here is derived from an EMBL/GenBank/DDBJ whole genome shotgun (WGS) entry which is preliminary data.</text>
</comment>
<sequence>MPIAHPILSTDESLDFERTLLPGREQQWTAMNNAGRAVGRAVLQDFGELAEVPSRLRVLALVGKGHNGGDALLAADEILKRHSGAEVHLLLRADKKELRSLTRRAFDELLKSSRASLCNELTYRQEAYDIALDGLLGMQFRPPLKSDLADLLAEVNARRGIRFRAAVDLPSGLGDADAFQADFTYATGIAKSPLFDPAHADKCGRIRYLDIGFFQLPYEGPRSFAENILPDAALQSQGGLRPPRCDKRTFGHLFVLSGSRSFPGALLMSVKAALSSGVGLLTAFAPESLAAQYAAAVPEAMWVPWPETPEGGLALEGWHLLRERLSRADAVLCGSGIGREPETLQLVRDLVREVELPLVIDADALQPETALAAASRPASAGGVVLTPHMGEFMRLAGRQSAEYSREALVDFCQKHRVVTALKGPHTRVCDGSQVALSTRGGPVLARGGSGDMLAGLMGGLVAQQPRAPFEPACRAVLWHGLAADHLARTRGQIAVHTTELLEHFGPALREA</sequence>
<evidence type="ECO:0000256" key="5">
    <source>
        <dbReference type="ARBA" id="ARBA00022723"/>
    </source>
</evidence>
<comment type="subunit">
    <text evidence="17">Homotetramer.</text>
</comment>
<evidence type="ECO:0000256" key="15">
    <source>
        <dbReference type="ARBA" id="ARBA00048238"/>
    </source>
</evidence>
<evidence type="ECO:0000256" key="9">
    <source>
        <dbReference type="ARBA" id="ARBA00022958"/>
    </source>
</evidence>
<dbReference type="Gene3D" id="3.40.1190.20">
    <property type="match status" value="1"/>
</dbReference>
<evidence type="ECO:0000256" key="1">
    <source>
        <dbReference type="ARBA" id="ARBA00000013"/>
    </source>
</evidence>
<comment type="catalytic activity">
    <reaction evidence="2 18">
        <text>(6R)-NADPHX = (6S)-NADPHX</text>
        <dbReference type="Rhea" id="RHEA:32227"/>
        <dbReference type="ChEBI" id="CHEBI:64076"/>
        <dbReference type="ChEBI" id="CHEBI:64077"/>
        <dbReference type="EC" id="5.1.99.6"/>
    </reaction>
</comment>
<dbReference type="HAMAP" id="MF_01965">
    <property type="entry name" value="NADHX_dehydratase"/>
    <property type="match status" value="1"/>
</dbReference>
<dbReference type="InterPro" id="IPR004443">
    <property type="entry name" value="YjeF_N_dom"/>
</dbReference>
<dbReference type="GO" id="GO:0005524">
    <property type="term" value="F:ATP binding"/>
    <property type="evidence" value="ECO:0007669"/>
    <property type="project" value="UniProtKB-UniRule"/>
</dbReference>
<feature type="domain" description="YjeF C-terminal" evidence="19">
    <location>
        <begin position="230"/>
        <end position="511"/>
    </location>
</feature>
<dbReference type="PANTHER" id="PTHR12592:SF0">
    <property type="entry name" value="ATP-DEPENDENT (S)-NAD(P)H-HYDRATE DEHYDRATASE"/>
    <property type="match status" value="1"/>
</dbReference>
<keyword evidence="7 17" id="KW-0067">ATP-binding</keyword>
<keyword evidence="12 17" id="KW-0456">Lyase</keyword>
<comment type="catalytic activity">
    <reaction evidence="1 18">
        <text>(6R)-NADHX = (6S)-NADHX</text>
        <dbReference type="Rhea" id="RHEA:32215"/>
        <dbReference type="ChEBI" id="CHEBI:64074"/>
        <dbReference type="ChEBI" id="CHEBI:64075"/>
        <dbReference type="EC" id="5.1.99.6"/>
    </reaction>
</comment>
<dbReference type="Pfam" id="PF01256">
    <property type="entry name" value="Carb_kinase"/>
    <property type="match status" value="1"/>
</dbReference>
<evidence type="ECO:0000256" key="4">
    <source>
        <dbReference type="ARBA" id="ARBA00009524"/>
    </source>
</evidence>
<evidence type="ECO:0000256" key="6">
    <source>
        <dbReference type="ARBA" id="ARBA00022741"/>
    </source>
</evidence>
<dbReference type="GO" id="GO:0046872">
    <property type="term" value="F:metal ion binding"/>
    <property type="evidence" value="ECO:0007669"/>
    <property type="project" value="UniProtKB-UniRule"/>
</dbReference>
<dbReference type="PROSITE" id="PS51385">
    <property type="entry name" value="YJEF_N"/>
    <property type="match status" value="1"/>
</dbReference>
<evidence type="ECO:0000256" key="12">
    <source>
        <dbReference type="ARBA" id="ARBA00023239"/>
    </source>
</evidence>
<reference evidence="21 22" key="1">
    <citation type="submission" date="2020-07" db="EMBL/GenBank/DDBJ databases">
        <authorList>
            <person name="Feng X."/>
        </authorList>
    </citation>
    <scope>NUCLEOTIDE SEQUENCE [LARGE SCALE GENOMIC DNA]</scope>
    <source>
        <strain evidence="21 22">JCM31066</strain>
    </source>
</reference>
<evidence type="ECO:0000256" key="10">
    <source>
        <dbReference type="ARBA" id="ARBA00023027"/>
    </source>
</evidence>
<keyword evidence="11 18" id="KW-0413">Isomerase</keyword>
<keyword evidence="22" id="KW-1185">Reference proteome</keyword>
<dbReference type="InterPro" id="IPR000631">
    <property type="entry name" value="CARKD"/>
</dbReference>
<dbReference type="GO" id="GO:0046496">
    <property type="term" value="P:nicotinamide nucleotide metabolic process"/>
    <property type="evidence" value="ECO:0007669"/>
    <property type="project" value="UniProtKB-UniRule"/>
</dbReference>
<evidence type="ECO:0000259" key="19">
    <source>
        <dbReference type="PROSITE" id="PS51383"/>
    </source>
</evidence>
<keyword evidence="13" id="KW-0511">Multifunctional enzyme</keyword>
<evidence type="ECO:0000256" key="14">
    <source>
        <dbReference type="ARBA" id="ARBA00025153"/>
    </source>
</evidence>
<name>A0A842HBZ6_9BACT</name>
<feature type="binding site" evidence="17">
    <location>
        <begin position="422"/>
        <end position="426"/>
    </location>
    <ligand>
        <name>AMP</name>
        <dbReference type="ChEBI" id="CHEBI:456215"/>
    </ligand>
</feature>
<comment type="function">
    <text evidence="17">Catalyzes the dehydration of the S-form of NAD(P)HX at the expense of ADP, which is converted to AMP. Together with NAD(P)HX epimerase, which catalyzes the epimerization of the S- and R-forms, the enzyme allows the repair of both epimers of NAD(P)HX, a damaged form of NAD(P)H that is a result of enzymatic or heat-dependent hydration.</text>
</comment>
<evidence type="ECO:0000256" key="13">
    <source>
        <dbReference type="ARBA" id="ARBA00023268"/>
    </source>
</evidence>
<keyword evidence="6 17" id="KW-0547">Nucleotide-binding</keyword>
<keyword evidence="9 18" id="KW-0630">Potassium</keyword>
<evidence type="ECO:0000259" key="20">
    <source>
        <dbReference type="PROSITE" id="PS51385"/>
    </source>
</evidence>
<dbReference type="Pfam" id="PF03853">
    <property type="entry name" value="YjeF_N"/>
    <property type="match status" value="1"/>
</dbReference>
<comment type="similarity">
    <text evidence="3 18">In the N-terminal section; belongs to the NnrE/AIBP family.</text>
</comment>
<dbReference type="PROSITE" id="PS51383">
    <property type="entry name" value="YJEF_C_3"/>
    <property type="match status" value="1"/>
</dbReference>
<comment type="catalytic activity">
    <reaction evidence="16 17 18">
        <text>(6S)-NADPHX + ADP = AMP + phosphate + NADPH + H(+)</text>
        <dbReference type="Rhea" id="RHEA:32235"/>
        <dbReference type="ChEBI" id="CHEBI:15378"/>
        <dbReference type="ChEBI" id="CHEBI:43474"/>
        <dbReference type="ChEBI" id="CHEBI:57783"/>
        <dbReference type="ChEBI" id="CHEBI:64076"/>
        <dbReference type="ChEBI" id="CHEBI:456215"/>
        <dbReference type="ChEBI" id="CHEBI:456216"/>
        <dbReference type="EC" id="4.2.1.136"/>
    </reaction>
</comment>
<evidence type="ECO:0000313" key="21">
    <source>
        <dbReference type="EMBL" id="MBC2593137.1"/>
    </source>
</evidence>
<dbReference type="InterPro" id="IPR029056">
    <property type="entry name" value="Ribokinase-like"/>
</dbReference>
<dbReference type="SUPFAM" id="SSF64153">
    <property type="entry name" value="YjeF N-terminal domain-like"/>
    <property type="match status" value="1"/>
</dbReference>
<comment type="catalytic activity">
    <reaction evidence="15 17 18">
        <text>(6S)-NADHX + ADP = AMP + phosphate + NADH + H(+)</text>
        <dbReference type="Rhea" id="RHEA:32223"/>
        <dbReference type="ChEBI" id="CHEBI:15378"/>
        <dbReference type="ChEBI" id="CHEBI:43474"/>
        <dbReference type="ChEBI" id="CHEBI:57945"/>
        <dbReference type="ChEBI" id="CHEBI:64074"/>
        <dbReference type="ChEBI" id="CHEBI:456215"/>
        <dbReference type="ChEBI" id="CHEBI:456216"/>
        <dbReference type="EC" id="4.2.1.136"/>
    </reaction>
</comment>
<evidence type="ECO:0000256" key="8">
    <source>
        <dbReference type="ARBA" id="ARBA00022857"/>
    </source>
</evidence>
<feature type="binding site" evidence="17">
    <location>
        <position position="265"/>
    </location>
    <ligand>
        <name>(6S)-NADPHX</name>
        <dbReference type="ChEBI" id="CHEBI:64076"/>
    </ligand>
</feature>
<evidence type="ECO:0000256" key="18">
    <source>
        <dbReference type="PIRNR" id="PIRNR017184"/>
    </source>
</evidence>
<dbReference type="Gene3D" id="3.40.50.10260">
    <property type="entry name" value="YjeF N-terminal domain"/>
    <property type="match status" value="1"/>
</dbReference>
<comment type="similarity">
    <text evidence="4 18">In the C-terminal section; belongs to the NnrD/CARKD family.</text>
</comment>
<dbReference type="PIRSF" id="PIRSF017184">
    <property type="entry name" value="Nnr"/>
    <property type="match status" value="1"/>
</dbReference>
<comment type="function">
    <text evidence="14 18">Bifunctional enzyme that catalyzes the epimerization of the S- and R-forms of NAD(P)HX and the dehydration of the S-form of NAD(P)HX at the expense of ADP, which is converted to AMP. This allows the repair of both epimers of NAD(P)HX, a damaged form of NAD(P)H that is a result of enzymatic or heat-dependent hydration.</text>
</comment>
<keyword evidence="10 17" id="KW-0520">NAD</keyword>
<dbReference type="NCBIfam" id="TIGR00196">
    <property type="entry name" value="yjeF_cterm"/>
    <property type="match status" value="1"/>
</dbReference>
<feature type="binding site" evidence="17">
    <location>
        <position position="451"/>
    </location>
    <ligand>
        <name>(6S)-NADPHX</name>
        <dbReference type="ChEBI" id="CHEBI:64076"/>
    </ligand>
</feature>
<dbReference type="EMBL" id="JACHVB010000012">
    <property type="protein sequence ID" value="MBC2593137.1"/>
    <property type="molecule type" value="Genomic_DNA"/>
</dbReference>
<keyword evidence="5 18" id="KW-0479">Metal-binding</keyword>
<accession>A0A842HBZ6</accession>
<evidence type="ECO:0000313" key="22">
    <source>
        <dbReference type="Proteomes" id="UP000546464"/>
    </source>
</evidence>
<comment type="cofactor">
    <cofactor evidence="17">
        <name>Mg(2+)</name>
        <dbReference type="ChEBI" id="CHEBI:18420"/>
    </cofactor>
</comment>
<organism evidence="21 22">
    <name type="scientific">Ruficoccus amylovorans</name>
    <dbReference type="NCBI Taxonomy" id="1804625"/>
    <lineage>
        <taxon>Bacteria</taxon>
        <taxon>Pseudomonadati</taxon>
        <taxon>Verrucomicrobiota</taxon>
        <taxon>Opitutia</taxon>
        <taxon>Puniceicoccales</taxon>
        <taxon>Cerasicoccaceae</taxon>
        <taxon>Ruficoccus</taxon>
    </lineage>
</organism>
<gene>
    <name evidence="17" type="primary">nnrD</name>
    <name evidence="21" type="ORF">H5P28_02575</name>
</gene>
<feature type="binding site" evidence="17">
    <location>
        <position position="450"/>
    </location>
    <ligand>
        <name>AMP</name>
        <dbReference type="ChEBI" id="CHEBI:456215"/>
    </ligand>
</feature>
<comment type="similarity">
    <text evidence="17">Belongs to the NnrD/CARKD family.</text>
</comment>
<evidence type="ECO:0000256" key="16">
    <source>
        <dbReference type="ARBA" id="ARBA00049209"/>
    </source>
</evidence>
<evidence type="ECO:0000256" key="17">
    <source>
        <dbReference type="HAMAP-Rule" id="MF_01965"/>
    </source>
</evidence>
<feature type="domain" description="YjeF N-terminal" evidence="20">
    <location>
        <begin position="8"/>
        <end position="219"/>
    </location>
</feature>